<name>A0A7H8UJI0_ENTCL</name>
<keyword evidence="5 11" id="KW-1029">Fimbrium biogenesis</keyword>
<feature type="region of interest" description="Disordered" evidence="12">
    <location>
        <begin position="485"/>
        <end position="508"/>
    </location>
</feature>
<keyword evidence="10 11" id="KW-0998">Cell outer membrane</keyword>
<evidence type="ECO:0000256" key="1">
    <source>
        <dbReference type="ARBA" id="ARBA00004571"/>
    </source>
</evidence>
<feature type="domain" description="PapC N-terminal" evidence="14">
    <location>
        <begin position="38"/>
        <end position="183"/>
    </location>
</feature>
<dbReference type="GO" id="GO:0009279">
    <property type="term" value="C:cell outer membrane"/>
    <property type="evidence" value="ECO:0007669"/>
    <property type="project" value="UniProtKB-SubCell"/>
</dbReference>
<evidence type="ECO:0000256" key="7">
    <source>
        <dbReference type="ARBA" id="ARBA00022729"/>
    </source>
</evidence>
<dbReference type="InterPro" id="IPR018030">
    <property type="entry name" value="Fimbrial_membr_usher_CS"/>
</dbReference>
<dbReference type="Pfam" id="PF00577">
    <property type="entry name" value="Usher"/>
    <property type="match status" value="1"/>
</dbReference>
<dbReference type="FunFam" id="3.10.20.410:FF:000001">
    <property type="entry name" value="Fimbrial outer membrane usher protein"/>
    <property type="match status" value="1"/>
</dbReference>
<keyword evidence="3 11" id="KW-0813">Transport</keyword>
<dbReference type="FunFam" id="2.60.40.3110:FF:000001">
    <property type="entry name" value="Putative fimbrial outer membrane usher"/>
    <property type="match status" value="1"/>
</dbReference>
<organism evidence="15 16">
    <name type="scientific">Enterobacter cloacae</name>
    <dbReference type="NCBI Taxonomy" id="550"/>
    <lineage>
        <taxon>Bacteria</taxon>
        <taxon>Pseudomonadati</taxon>
        <taxon>Pseudomonadota</taxon>
        <taxon>Gammaproteobacteria</taxon>
        <taxon>Enterobacterales</taxon>
        <taxon>Enterobacteriaceae</taxon>
        <taxon>Enterobacter</taxon>
        <taxon>Enterobacter cloacae complex</taxon>
    </lineage>
</organism>
<comment type="similarity">
    <text evidence="2 11">Belongs to the fimbrial export usher family.</text>
</comment>
<dbReference type="EMBL" id="CP056117">
    <property type="protein sequence ID" value="QKZ99883.1"/>
    <property type="molecule type" value="Genomic_DNA"/>
</dbReference>
<evidence type="ECO:0000259" key="14">
    <source>
        <dbReference type="Pfam" id="PF13954"/>
    </source>
</evidence>
<dbReference type="InterPro" id="IPR025949">
    <property type="entry name" value="PapC-like_C"/>
</dbReference>
<feature type="compositionally biased region" description="Basic and acidic residues" evidence="12">
    <location>
        <begin position="485"/>
        <end position="505"/>
    </location>
</feature>
<evidence type="ECO:0000313" key="15">
    <source>
        <dbReference type="EMBL" id="QKZ99883.1"/>
    </source>
</evidence>
<dbReference type="InterPro" id="IPR000015">
    <property type="entry name" value="Fimb_usher"/>
</dbReference>
<evidence type="ECO:0000256" key="2">
    <source>
        <dbReference type="ARBA" id="ARBA00008064"/>
    </source>
</evidence>
<evidence type="ECO:0000256" key="10">
    <source>
        <dbReference type="ARBA" id="ARBA00023237"/>
    </source>
</evidence>
<dbReference type="AlphaFoldDB" id="A0A7H8UJI0"/>
<evidence type="ECO:0000256" key="9">
    <source>
        <dbReference type="ARBA" id="ARBA00023157"/>
    </source>
</evidence>
<dbReference type="Gene3D" id="2.60.40.2610">
    <property type="entry name" value="Outer membrane usher protein FimD, plug domain"/>
    <property type="match status" value="1"/>
</dbReference>
<keyword evidence="9" id="KW-1015">Disulfide bond</keyword>
<dbReference type="InterPro" id="IPR043142">
    <property type="entry name" value="PapC-like_C_sf"/>
</dbReference>
<evidence type="ECO:0000256" key="8">
    <source>
        <dbReference type="ARBA" id="ARBA00023136"/>
    </source>
</evidence>
<evidence type="ECO:0000256" key="3">
    <source>
        <dbReference type="ARBA" id="ARBA00022448"/>
    </source>
</evidence>
<dbReference type="PANTHER" id="PTHR30451">
    <property type="entry name" value="OUTER MEMBRANE USHER PROTEIN"/>
    <property type="match status" value="1"/>
</dbReference>
<dbReference type="Proteomes" id="UP000509421">
    <property type="component" value="Chromosome"/>
</dbReference>
<keyword evidence="7" id="KW-0732">Signal</keyword>
<reference evidence="15 16" key="1">
    <citation type="submission" date="2020-06" db="EMBL/GenBank/DDBJ databases">
        <title>Long-read sequencing of DSM26481-BlokeschLab.</title>
        <authorList>
            <person name="Blokesch M."/>
        </authorList>
    </citation>
    <scope>NUCLEOTIDE SEQUENCE [LARGE SCALE GENOMIC DNA]</scope>
    <source>
        <strain evidence="15 16">DSM 26481</strain>
    </source>
</reference>
<evidence type="ECO:0000256" key="4">
    <source>
        <dbReference type="ARBA" id="ARBA00022452"/>
    </source>
</evidence>
<dbReference type="GO" id="GO:0009297">
    <property type="term" value="P:pilus assembly"/>
    <property type="evidence" value="ECO:0007669"/>
    <property type="project" value="InterPro"/>
</dbReference>
<dbReference type="GO" id="GO:0015473">
    <property type="term" value="F:fimbrial usher porin activity"/>
    <property type="evidence" value="ECO:0007669"/>
    <property type="project" value="InterPro"/>
</dbReference>
<dbReference type="InterPro" id="IPR042186">
    <property type="entry name" value="FimD_plug_dom"/>
</dbReference>
<dbReference type="Pfam" id="PF13954">
    <property type="entry name" value="PapC_N"/>
    <property type="match status" value="1"/>
</dbReference>
<dbReference type="Gene3D" id="2.60.40.3110">
    <property type="match status" value="1"/>
</dbReference>
<evidence type="ECO:0000259" key="13">
    <source>
        <dbReference type="Pfam" id="PF13953"/>
    </source>
</evidence>
<feature type="domain" description="PapC-like C-terminal" evidence="13">
    <location>
        <begin position="768"/>
        <end position="833"/>
    </location>
</feature>
<dbReference type="PROSITE" id="PS01151">
    <property type="entry name" value="FIMBRIAL_USHER"/>
    <property type="match status" value="1"/>
</dbReference>
<dbReference type="Pfam" id="PF13953">
    <property type="entry name" value="PapC_C"/>
    <property type="match status" value="1"/>
</dbReference>
<protein>
    <submittedName>
        <fullName evidence="15">Fimbrial biogenesis outer membrane usher protein</fullName>
    </submittedName>
</protein>
<evidence type="ECO:0000256" key="11">
    <source>
        <dbReference type="RuleBase" id="RU003884"/>
    </source>
</evidence>
<evidence type="ECO:0000256" key="12">
    <source>
        <dbReference type="SAM" id="MobiDB-lite"/>
    </source>
</evidence>
<accession>A0A7H8UJI0</accession>
<proteinExistence type="inferred from homology"/>
<gene>
    <name evidence="15" type="ORF">HWQ14_20495</name>
</gene>
<keyword evidence="8 11" id="KW-0472">Membrane</keyword>
<dbReference type="PANTHER" id="PTHR30451:SF21">
    <property type="entry name" value="FIMBRIAL USHER DOMAIN-CONTAINING PROTEIN YDET-RELATED"/>
    <property type="match status" value="1"/>
</dbReference>
<comment type="subcellular location">
    <subcellularLocation>
        <location evidence="1 11">Cell outer membrane</location>
        <topology evidence="1 11">Multi-pass membrane protein</topology>
    </subcellularLocation>
</comment>
<evidence type="ECO:0000256" key="5">
    <source>
        <dbReference type="ARBA" id="ARBA00022558"/>
    </source>
</evidence>
<keyword evidence="4" id="KW-1134">Transmembrane beta strand</keyword>
<dbReference type="InterPro" id="IPR037224">
    <property type="entry name" value="PapC_N_sf"/>
</dbReference>
<dbReference type="InterPro" id="IPR025885">
    <property type="entry name" value="PapC_N"/>
</dbReference>
<dbReference type="Gene3D" id="3.10.20.410">
    <property type="match status" value="1"/>
</dbReference>
<dbReference type="FunFam" id="2.60.40.2610:FF:000001">
    <property type="entry name" value="Outer membrane fimbrial usher protein"/>
    <property type="match status" value="1"/>
</dbReference>
<evidence type="ECO:0000256" key="6">
    <source>
        <dbReference type="ARBA" id="ARBA00022692"/>
    </source>
</evidence>
<evidence type="ECO:0000313" key="16">
    <source>
        <dbReference type="Proteomes" id="UP000509421"/>
    </source>
</evidence>
<sequence length="847" mass="92237">MRWEYSTEPPKQHGRSMLIALGCTLLGVCVQKVLADDYFNPALLDIDNPGQGKTDLSIYEIGPGQAPGKYHVDVYVNNNKVASKEIEFTLKKDASGKSTLQPCLNAAQLKSFGIKIDKFVQDDKAQCIDLSVIPSASATFHVNPQQLLLSIPQTAITRVPRDYVDPQEYDEGINALLLNYSFTAGDNRGKGENGTDQRSEFLNLRPGLNLGAWRLRNYSTWSKTSGDGDAESQFSSVYTYVQRDIISLGSSVKFGQSSSPSDVFDSISFTGAQIASDDDMLPDSMKGFAPVIRGTAHSNAQVIVRQNGYVIYQNYVAPGPFEINDLYPTGGSGDLNVTVKETDGSEQHFVVPYASVPVLQREGRFKYSLTAGRYRSYDSDVEKTPFMQGTAIYGLPYGFTAYGGVQASQYYDALALGVGKNIGDLGAFSVDVTGAKSEMQDKAPTHGRSWRIRYSKDFATTGTHFSIAGYRYNSKGFYTLQDTLDSHTRNDDREMPDTRRSREEATVDQSLGGRFGSLTLSLVKENYWNSSESMTSVNVGYNNSWHGVSYGLNYGLNKNTRDGSDDNNEKTSEQTIAFNVSVPLDRWLRNTWVNYNLNSTKHDSTQSVGLNGTALAGDNLSWGVQQSHGQSSGDSTSLNADYKGTYGEVSAGYSQDSQQQQLNVGLQGSMVAHAHGVTLGQPMGETAALVEAPGADDTNITNQTGVSTDFRGYAIVPYVSPYRHNTLALNTETLPEKADVAQAAKTVTPTRGAIVRAHYETHVGSRVLITLKRADGRAIPFGATASQPHQEGEFIVGDGGQVYMTGMQKKGRVEVSWGKTADSRCSATYHLPAKDDGAVINVTARCV</sequence>
<keyword evidence="6 11" id="KW-0812">Transmembrane</keyword>
<dbReference type="Gene3D" id="2.60.40.2070">
    <property type="match status" value="1"/>
</dbReference>
<dbReference type="SUPFAM" id="SSF141729">
    <property type="entry name" value="FimD N-terminal domain-like"/>
    <property type="match status" value="1"/>
</dbReference>